<feature type="coiled-coil region" evidence="1">
    <location>
        <begin position="543"/>
        <end position="577"/>
    </location>
</feature>
<dbReference type="EMBL" id="AP023086">
    <property type="protein sequence ID" value="BCD99613.1"/>
    <property type="molecule type" value="Genomic_DNA"/>
</dbReference>
<dbReference type="InterPro" id="IPR038729">
    <property type="entry name" value="Rad50/SbcC_AAA"/>
</dbReference>
<sequence>MKPLQLSLQAFGPFAQQQTLDFSQLGDYPLFLINGATGAGKSTLLDAMCFALYGQTNGKERDATQMRCDHADQNTITEVDFIFSIGTEIYRVYRMPMQERAKARGEGTTTQQTEASLWHIGATHKPIDNTSDIEGTLIISKSAQQVNQKVIELLGLNVEQFRQVMILPQGKFREFLLADSKQREDIFTTLFQTEIYTQLQDQLTKNARHTEAQYEKLKLEHKLVLENVEAEDSDALTIRLTQQKEITQTALDTLEKNKALRDASNNALQQAGTLNTQLTTLKKYQTEYAELLSQQPEIETLEQQLKRSLSASKISHIKETLNALIQQQQQAEQNIANLNSSITNQYTDVASATAELKNAQQAVTKSEPISAEIFRLQQLQPNVANLHSATEQYHLLLQKYNNANDRLKNETLNISSHKESLDETEKTLKEWEKVSYQLPALIAHSEKQKVRIQQRSQCLALSKKIESNQVVITQHEGKLSELKAQGLQLKEQLNQIEYRWHTQQAAVLAATLNKNHPCPVCGSLEHPIPAQHESKDLINTDTINTQREQLEKLRANYAQQQNTLAQLNAQQQQTLKEKSALDDLIGIPEHPLEEEQEQYAAQLYDIQGMNHQINDIPKLQQQINLLQQKIADAETSFNTAQAQCHSLNTELVRATEKKEQLEQAIPEDLRDTATLQQRINQHQKILEDTKAHEASCKKALELAQLQLNTLTTTLQEQEKGFQSLRQRVTQETHSWHAALEQNSFTDEEVFKQAQRSEVQQKQLTERIDTYNQKTHQLATLLKNQESLLEGKSTPDIEKLTEDFKVSEQRYKVQQHQWQQHQSNLENLVRADKKLQAIAKQRKKTDKEFELLGTLAHVANGKNPQKISLQRFVLGVLLDDVLIEASHRLIKMSKGRYRLLRNNDRAKGNRASGLELLIEDNYTGITRSAATLSGGESFLAALALALGLSDVVQAYAGGIKLDALFIDEGFGSLDQEALDLAIDTLMELQSSGKMIGIISHVTELKAQMALQVEIISSPSGSALNIKY</sequence>
<dbReference type="InterPro" id="IPR027417">
    <property type="entry name" value="P-loop_NTPase"/>
</dbReference>
<dbReference type="Pfam" id="PF13476">
    <property type="entry name" value="AAA_23"/>
    <property type="match status" value="1"/>
</dbReference>
<protein>
    <submittedName>
        <fullName evidence="3">DNA repair protein SbcC/Rad50</fullName>
    </submittedName>
</protein>
<keyword evidence="4" id="KW-1185">Reference proteome</keyword>
<feature type="coiled-coil region" evidence="1">
    <location>
        <begin position="386"/>
        <end position="434"/>
    </location>
</feature>
<evidence type="ECO:0000313" key="3">
    <source>
        <dbReference type="EMBL" id="BCD99613.1"/>
    </source>
</evidence>
<dbReference type="Gene3D" id="3.40.50.300">
    <property type="entry name" value="P-loop containing nucleotide triphosphate hydrolases"/>
    <property type="match status" value="2"/>
</dbReference>
<feature type="domain" description="Rad50/SbcC-type AAA" evidence="2">
    <location>
        <begin position="5"/>
        <end position="228"/>
    </location>
</feature>
<accession>A0AAN1WL45</accession>
<dbReference type="AlphaFoldDB" id="A0AAN1WL45"/>
<gene>
    <name evidence="3" type="ORF">MARGE09_P3815</name>
</gene>
<feature type="coiled-coil region" evidence="1">
    <location>
        <begin position="472"/>
        <end position="499"/>
    </location>
</feature>
<organism evidence="3 4">
    <name type="scientific">Marinagarivorans cellulosilyticus</name>
    <dbReference type="NCBI Taxonomy" id="2721545"/>
    <lineage>
        <taxon>Bacteria</taxon>
        <taxon>Pseudomonadati</taxon>
        <taxon>Pseudomonadota</taxon>
        <taxon>Gammaproteobacteria</taxon>
        <taxon>Cellvibrionales</taxon>
        <taxon>Cellvibrionaceae</taxon>
        <taxon>Marinagarivorans</taxon>
    </lineage>
</organism>
<dbReference type="SUPFAM" id="SSF52540">
    <property type="entry name" value="P-loop containing nucleoside triphosphate hydrolases"/>
    <property type="match status" value="2"/>
</dbReference>
<dbReference type="PANTHER" id="PTHR32114">
    <property type="entry name" value="ABC TRANSPORTER ABCH.3"/>
    <property type="match status" value="1"/>
</dbReference>
<reference evidence="3 4" key="1">
    <citation type="journal article" date="2022" name="IScience">
        <title>An ultrasensitive nanofiber-based assay for enzymatic hydrolysis and deep-sea microbial degradation of cellulose.</title>
        <authorList>
            <person name="Tsudome M."/>
            <person name="Tachioka M."/>
            <person name="Miyazaki M."/>
            <person name="Uchimura K."/>
            <person name="Tsuda M."/>
            <person name="Takaki Y."/>
            <person name="Deguchi S."/>
        </authorList>
    </citation>
    <scope>NUCLEOTIDE SEQUENCE [LARGE SCALE GENOMIC DNA]</scope>
    <source>
        <strain evidence="3 4">GE09</strain>
    </source>
</reference>
<evidence type="ECO:0000259" key="2">
    <source>
        <dbReference type="Pfam" id="PF13476"/>
    </source>
</evidence>
<dbReference type="RefSeq" id="WP_236984879.1">
    <property type="nucleotide sequence ID" value="NZ_AP023086.1"/>
</dbReference>
<keyword evidence="1" id="KW-0175">Coiled coil</keyword>
<feature type="coiled-coil region" evidence="1">
    <location>
        <begin position="314"/>
        <end position="341"/>
    </location>
</feature>
<evidence type="ECO:0000256" key="1">
    <source>
        <dbReference type="SAM" id="Coils"/>
    </source>
</evidence>
<proteinExistence type="predicted"/>
<name>A0AAN1WL45_9GAMM</name>
<dbReference type="PANTHER" id="PTHR32114:SF2">
    <property type="entry name" value="ABC TRANSPORTER ABCH.3"/>
    <property type="match status" value="1"/>
</dbReference>
<dbReference type="KEGG" id="marq:MARGE09_P3815"/>
<dbReference type="Pfam" id="PF13558">
    <property type="entry name" value="SbcC_Walker_B"/>
    <property type="match status" value="1"/>
</dbReference>
<feature type="coiled-coil region" evidence="1">
    <location>
        <begin position="609"/>
        <end position="664"/>
    </location>
</feature>
<evidence type="ECO:0000313" key="4">
    <source>
        <dbReference type="Proteomes" id="UP001320119"/>
    </source>
</evidence>
<dbReference type="Proteomes" id="UP001320119">
    <property type="component" value="Chromosome"/>
</dbReference>